<accession>A0A9N8VL84</accession>
<feature type="compositionally biased region" description="Low complexity" evidence="1">
    <location>
        <begin position="74"/>
        <end position="87"/>
    </location>
</feature>
<reference evidence="2" key="1">
    <citation type="submission" date="2021-06" db="EMBL/GenBank/DDBJ databases">
        <authorList>
            <person name="Kallberg Y."/>
            <person name="Tangrot J."/>
            <person name="Rosling A."/>
        </authorList>
    </citation>
    <scope>NUCLEOTIDE SEQUENCE</scope>
    <source>
        <strain evidence="2">UK204</strain>
    </source>
</reference>
<dbReference type="EMBL" id="CAJVPQ010000159">
    <property type="protein sequence ID" value="CAG8452238.1"/>
    <property type="molecule type" value="Genomic_DNA"/>
</dbReference>
<comment type="caution">
    <text evidence="2">The sequence shown here is derived from an EMBL/GenBank/DDBJ whole genome shotgun (WGS) entry which is preliminary data.</text>
</comment>
<evidence type="ECO:0000313" key="3">
    <source>
        <dbReference type="Proteomes" id="UP000789570"/>
    </source>
</evidence>
<evidence type="ECO:0000256" key="1">
    <source>
        <dbReference type="SAM" id="MobiDB-lite"/>
    </source>
</evidence>
<sequence>MTIEQIKQDKQRDIDLMEKEDLQIDNEIISRKNYWLRSGSSNSESNDYRLRSGSSDSENNDCWISSRSSDSESNESNYSQQNPSNQQPVHQRMLKYIDAINMPEHLREALR</sequence>
<feature type="compositionally biased region" description="Polar residues" evidence="1">
    <location>
        <begin position="52"/>
        <end position="63"/>
    </location>
</feature>
<feature type="region of interest" description="Disordered" evidence="1">
    <location>
        <begin position="35"/>
        <end position="93"/>
    </location>
</feature>
<keyword evidence="3" id="KW-1185">Reference proteome</keyword>
<evidence type="ECO:0000313" key="2">
    <source>
        <dbReference type="EMBL" id="CAG8452238.1"/>
    </source>
</evidence>
<dbReference type="Proteomes" id="UP000789570">
    <property type="component" value="Unassembled WGS sequence"/>
</dbReference>
<dbReference type="AlphaFoldDB" id="A0A9N8VL84"/>
<feature type="non-terminal residue" evidence="2">
    <location>
        <position position="111"/>
    </location>
</feature>
<proteinExistence type="predicted"/>
<organism evidence="2 3">
    <name type="scientific">Funneliformis caledonium</name>
    <dbReference type="NCBI Taxonomy" id="1117310"/>
    <lineage>
        <taxon>Eukaryota</taxon>
        <taxon>Fungi</taxon>
        <taxon>Fungi incertae sedis</taxon>
        <taxon>Mucoromycota</taxon>
        <taxon>Glomeromycotina</taxon>
        <taxon>Glomeromycetes</taxon>
        <taxon>Glomerales</taxon>
        <taxon>Glomeraceae</taxon>
        <taxon>Funneliformis</taxon>
    </lineage>
</organism>
<gene>
    <name evidence="2" type="ORF">FCALED_LOCUS1302</name>
</gene>
<name>A0A9N8VL84_9GLOM</name>
<protein>
    <submittedName>
        <fullName evidence="2">868_t:CDS:1</fullName>
    </submittedName>
</protein>